<evidence type="ECO:0000313" key="5">
    <source>
        <dbReference type="Proteomes" id="UP001597548"/>
    </source>
</evidence>
<evidence type="ECO:0000256" key="2">
    <source>
        <dbReference type="SAM" id="SignalP"/>
    </source>
</evidence>
<dbReference type="Pfam" id="PF00639">
    <property type="entry name" value="Rotamase"/>
    <property type="match status" value="1"/>
</dbReference>
<dbReference type="Pfam" id="PF13616">
    <property type="entry name" value="Rotamase_3"/>
    <property type="match status" value="1"/>
</dbReference>
<keyword evidence="5" id="KW-1185">Reference proteome</keyword>
<dbReference type="EC" id="5.2.1.8" evidence="4"/>
<dbReference type="EMBL" id="JBHUOS010000015">
    <property type="protein sequence ID" value="MFD2917559.1"/>
    <property type="molecule type" value="Genomic_DNA"/>
</dbReference>
<dbReference type="RefSeq" id="WP_194509648.1">
    <property type="nucleotide sequence ID" value="NZ_JADILU010000009.1"/>
</dbReference>
<dbReference type="SUPFAM" id="SSF54534">
    <property type="entry name" value="FKBP-like"/>
    <property type="match status" value="2"/>
</dbReference>
<dbReference type="GO" id="GO:0003755">
    <property type="term" value="F:peptidyl-prolyl cis-trans isomerase activity"/>
    <property type="evidence" value="ECO:0007669"/>
    <property type="project" value="UniProtKB-EC"/>
</dbReference>
<keyword evidence="2" id="KW-0732">Signal</keyword>
<keyword evidence="1" id="KW-0697">Rotamase</keyword>
<feature type="chain" id="PRO_5045498349" evidence="2">
    <location>
        <begin position="19"/>
        <end position="648"/>
    </location>
</feature>
<comment type="caution">
    <text evidence="4">The sequence shown here is derived from an EMBL/GenBank/DDBJ whole genome shotgun (WGS) entry which is preliminary data.</text>
</comment>
<feature type="domain" description="PpiC" evidence="3">
    <location>
        <begin position="223"/>
        <end position="324"/>
    </location>
</feature>
<dbReference type="SUPFAM" id="SSF109998">
    <property type="entry name" value="Triger factor/SurA peptide-binding domain-like"/>
    <property type="match status" value="1"/>
</dbReference>
<organism evidence="4 5">
    <name type="scientific">Psychroserpens luteus</name>
    <dbReference type="NCBI Taxonomy" id="1434066"/>
    <lineage>
        <taxon>Bacteria</taxon>
        <taxon>Pseudomonadati</taxon>
        <taxon>Bacteroidota</taxon>
        <taxon>Flavobacteriia</taxon>
        <taxon>Flavobacteriales</taxon>
        <taxon>Flavobacteriaceae</taxon>
        <taxon>Psychroserpens</taxon>
    </lineage>
</organism>
<evidence type="ECO:0000259" key="3">
    <source>
        <dbReference type="PROSITE" id="PS50198"/>
    </source>
</evidence>
<dbReference type="InterPro" id="IPR050245">
    <property type="entry name" value="PrsA_foldase"/>
</dbReference>
<dbReference type="PANTHER" id="PTHR47245:SF2">
    <property type="entry name" value="PEPTIDYL-PROLYL CIS-TRANS ISOMERASE HP_0175-RELATED"/>
    <property type="match status" value="1"/>
</dbReference>
<dbReference type="InterPro" id="IPR000297">
    <property type="entry name" value="PPIase_PpiC"/>
</dbReference>
<dbReference type="PROSITE" id="PS50198">
    <property type="entry name" value="PPIC_PPIASE_2"/>
    <property type="match status" value="2"/>
</dbReference>
<evidence type="ECO:0000256" key="1">
    <source>
        <dbReference type="PROSITE-ProRule" id="PRU00278"/>
    </source>
</evidence>
<dbReference type="InterPro" id="IPR046357">
    <property type="entry name" value="PPIase_dom_sf"/>
</dbReference>
<dbReference type="PANTHER" id="PTHR47245">
    <property type="entry name" value="PEPTIDYLPROLYL ISOMERASE"/>
    <property type="match status" value="1"/>
</dbReference>
<accession>A0ABW5ZX08</accession>
<reference evidence="5" key="1">
    <citation type="journal article" date="2019" name="Int. J. Syst. Evol. Microbiol.">
        <title>The Global Catalogue of Microorganisms (GCM) 10K type strain sequencing project: providing services to taxonomists for standard genome sequencing and annotation.</title>
        <authorList>
            <consortium name="The Broad Institute Genomics Platform"/>
            <consortium name="The Broad Institute Genome Sequencing Center for Infectious Disease"/>
            <person name="Wu L."/>
            <person name="Ma J."/>
        </authorList>
    </citation>
    <scope>NUCLEOTIDE SEQUENCE [LARGE SCALE GENOMIC DNA]</scope>
    <source>
        <strain evidence="5">KCTC 32514</strain>
    </source>
</reference>
<name>A0ABW5ZX08_9FLAO</name>
<dbReference type="Proteomes" id="UP001597548">
    <property type="component" value="Unassembled WGS sequence"/>
</dbReference>
<feature type="signal peptide" evidence="2">
    <location>
        <begin position="1"/>
        <end position="18"/>
    </location>
</feature>
<protein>
    <submittedName>
        <fullName evidence="4">Peptidylprolyl isomerase</fullName>
        <ecNumber evidence="4">5.2.1.8</ecNumber>
    </submittedName>
</protein>
<feature type="domain" description="PpiC" evidence="3">
    <location>
        <begin position="120"/>
        <end position="218"/>
    </location>
</feature>
<evidence type="ECO:0000313" key="4">
    <source>
        <dbReference type="EMBL" id="MFD2917559.1"/>
    </source>
</evidence>
<proteinExistence type="predicted"/>
<dbReference type="InterPro" id="IPR027304">
    <property type="entry name" value="Trigger_fact/SurA_dom_sf"/>
</dbReference>
<sequence>MKLLVSIVCFCFAFLAQAQVKNDDVLFTVDGDPIMSSEFVRVYNKNLDLVKDESQKDIDAYLELFINYQLKVKEARRLGLNEDAKYIREFNNYKKQLIKNYMSDNKVTDVLVREAYERTTNDVKASHILVRIDESVTDDTLAVYNKVLKLRERVINEGFEAVQKEVHDGKSVFAEDLGYFGGFKMVYPFETAAFNTPVGDVSMPFRTRFGYHVVKVFEKRPSLGEATVAHIMVSIKQNDSTVNPEERINQIYKKLQQGEKFESLAKQFSDDKSSSQKGGALAPFTGGQLRAKEFEDVAFSLENKGDMSKPFKTDYGWHIVKLINKKGIQPFEEVKGELENRVKRDSRSELINSALVKKLMAKYKVKENKKEGLAYMETILNEGFFKQSWKTPEDIKDGALITIRDTKISYDDFAGFLMSIQRKYNNRAVDFKSLLNTEYDAFLEQQILKYHEDNLEFENEDFAFVLKEYRDGLLLFDLMEKEVWNAAVKDTVGLKKFFKNNSSNYVWSNRVDAVILSSASKETIEKVKADLQKDIFVETILSTINKDDIHKVISTANTFEEGSQVLPQDFEFKEGVSQIYEHNESYHVILVKKVLPATNKTLDEAKGKVVSDYQNYIEDNWVASLNKRFKVEVDKKALKRVKKQILKN</sequence>
<gene>
    <name evidence="4" type="ORF">ACFS29_18045</name>
</gene>
<keyword evidence="1 4" id="KW-0413">Isomerase</keyword>
<dbReference type="Gene3D" id="3.10.50.40">
    <property type="match status" value="2"/>
</dbReference>